<feature type="compositionally biased region" description="Polar residues" evidence="1">
    <location>
        <begin position="50"/>
        <end position="59"/>
    </location>
</feature>
<proteinExistence type="predicted"/>
<keyword evidence="3" id="KW-1185">Reference proteome</keyword>
<name>A0ABQ9WZ21_9EUKA</name>
<comment type="caution">
    <text evidence="2">The sequence shown here is derived from an EMBL/GenBank/DDBJ whole genome shotgun (WGS) entry which is preliminary data.</text>
</comment>
<sequence>MGIPHETVVYLLYNCDVSPPYSYDKMIRGMSDDYHKQETNLAERIKQGLPPSSDQSNTIPVGRGRSFSSQNHPDSPRPSPLRIEIASSYLRKLSKIVTYSTKSGRKPKQQQVKPAYMNATFCDLLADFVNQATPTAISRIRLRSFPCIPEVPGHMLYDVLETIPRCTSLNDLDLSQ</sequence>
<evidence type="ECO:0000313" key="2">
    <source>
        <dbReference type="EMBL" id="KAK2944764.1"/>
    </source>
</evidence>
<evidence type="ECO:0000256" key="1">
    <source>
        <dbReference type="SAM" id="MobiDB-lite"/>
    </source>
</evidence>
<gene>
    <name evidence="2" type="ORF">BLNAU_20297</name>
</gene>
<protein>
    <submittedName>
        <fullName evidence="2">Uncharacterized protein</fullName>
    </submittedName>
</protein>
<reference evidence="2 3" key="1">
    <citation type="journal article" date="2022" name="bioRxiv">
        <title>Genomics of Preaxostyla Flagellates Illuminates Evolutionary Transitions and the Path Towards Mitochondrial Loss.</title>
        <authorList>
            <person name="Novak L.V.F."/>
            <person name="Treitli S.C."/>
            <person name="Pyrih J."/>
            <person name="Halakuc P."/>
            <person name="Pipaliya S.V."/>
            <person name="Vacek V."/>
            <person name="Brzon O."/>
            <person name="Soukal P."/>
            <person name="Eme L."/>
            <person name="Dacks J.B."/>
            <person name="Karnkowska A."/>
            <person name="Elias M."/>
            <person name="Hampl V."/>
        </authorList>
    </citation>
    <scope>NUCLEOTIDE SEQUENCE [LARGE SCALE GENOMIC DNA]</scope>
    <source>
        <strain evidence="2">NAU3</strain>
        <tissue evidence="2">Gut</tissue>
    </source>
</reference>
<organism evidence="2 3">
    <name type="scientific">Blattamonas nauphoetae</name>
    <dbReference type="NCBI Taxonomy" id="2049346"/>
    <lineage>
        <taxon>Eukaryota</taxon>
        <taxon>Metamonada</taxon>
        <taxon>Preaxostyla</taxon>
        <taxon>Oxymonadida</taxon>
        <taxon>Blattamonas</taxon>
    </lineage>
</organism>
<dbReference type="EMBL" id="JARBJD010000285">
    <property type="protein sequence ID" value="KAK2944764.1"/>
    <property type="molecule type" value="Genomic_DNA"/>
</dbReference>
<accession>A0ABQ9WZ21</accession>
<feature type="region of interest" description="Disordered" evidence="1">
    <location>
        <begin position="44"/>
        <end position="80"/>
    </location>
</feature>
<evidence type="ECO:0000313" key="3">
    <source>
        <dbReference type="Proteomes" id="UP001281761"/>
    </source>
</evidence>
<dbReference type="Proteomes" id="UP001281761">
    <property type="component" value="Unassembled WGS sequence"/>
</dbReference>